<dbReference type="InterPro" id="IPR032394">
    <property type="entry name" value="Anoct_dimer"/>
</dbReference>
<comment type="caution">
    <text evidence="2">The sequence shown here is derived from an EMBL/GenBank/DDBJ whole genome shotgun (WGS) entry which is preliminary data.</text>
</comment>
<reference evidence="2 3" key="1">
    <citation type="submission" date="2024-05" db="EMBL/GenBank/DDBJ databases">
        <title>Genome sequencing and assembly of Indian major carp, Cirrhinus mrigala (Hamilton, 1822).</title>
        <authorList>
            <person name="Mohindra V."/>
            <person name="Chowdhury L.M."/>
            <person name="Lal K."/>
            <person name="Jena J.K."/>
        </authorList>
    </citation>
    <scope>NUCLEOTIDE SEQUENCE [LARGE SCALE GENOMIC DNA]</scope>
    <source>
        <strain evidence="2">CM1030</strain>
        <tissue evidence="2">Blood</tissue>
    </source>
</reference>
<feature type="domain" description="Anoctamin dimerisation" evidence="1">
    <location>
        <begin position="3"/>
        <end position="95"/>
    </location>
</feature>
<evidence type="ECO:0000313" key="2">
    <source>
        <dbReference type="EMBL" id="KAL0154488.1"/>
    </source>
</evidence>
<feature type="non-terminal residue" evidence="2">
    <location>
        <position position="1"/>
    </location>
</feature>
<proteinExistence type="predicted"/>
<keyword evidence="3" id="KW-1185">Reference proteome</keyword>
<dbReference type="Pfam" id="PF16178">
    <property type="entry name" value="Anoct_dimer"/>
    <property type="match status" value="1"/>
</dbReference>
<dbReference type="AlphaFoldDB" id="A0ABD0N2C3"/>
<dbReference type="Proteomes" id="UP001529510">
    <property type="component" value="Unassembled WGS sequence"/>
</dbReference>
<protein>
    <recommendedName>
        <fullName evidence="1">Anoctamin dimerisation domain-containing protein</fullName>
    </recommendedName>
</protein>
<name>A0ABD0N2C3_CIRMR</name>
<organism evidence="2 3">
    <name type="scientific">Cirrhinus mrigala</name>
    <name type="common">Mrigala</name>
    <dbReference type="NCBI Taxonomy" id="683832"/>
    <lineage>
        <taxon>Eukaryota</taxon>
        <taxon>Metazoa</taxon>
        <taxon>Chordata</taxon>
        <taxon>Craniata</taxon>
        <taxon>Vertebrata</taxon>
        <taxon>Euteleostomi</taxon>
        <taxon>Actinopterygii</taxon>
        <taxon>Neopterygii</taxon>
        <taxon>Teleostei</taxon>
        <taxon>Ostariophysi</taxon>
        <taxon>Cypriniformes</taxon>
        <taxon>Cyprinidae</taxon>
        <taxon>Labeoninae</taxon>
        <taxon>Labeonini</taxon>
        <taxon>Cirrhinus</taxon>
    </lineage>
</organism>
<sequence length="95" mass="11304">ESEDGRTYFLKIHVPWEVLATYADVLKIKVPFKINDIPDKKDMPMSWLCTPYRLPEHVMQPEPDYFTATFDKSKSDFFLIEDKETFFPPSTRNRI</sequence>
<evidence type="ECO:0000313" key="3">
    <source>
        <dbReference type="Proteomes" id="UP001529510"/>
    </source>
</evidence>
<evidence type="ECO:0000259" key="1">
    <source>
        <dbReference type="Pfam" id="PF16178"/>
    </source>
</evidence>
<feature type="non-terminal residue" evidence="2">
    <location>
        <position position="95"/>
    </location>
</feature>
<dbReference type="EMBL" id="JAMKFB020000025">
    <property type="protein sequence ID" value="KAL0154488.1"/>
    <property type="molecule type" value="Genomic_DNA"/>
</dbReference>
<accession>A0ABD0N2C3</accession>
<gene>
    <name evidence="2" type="ORF">M9458_048751</name>
</gene>